<protein>
    <submittedName>
        <fullName evidence="1">Uncharacterized protein</fullName>
    </submittedName>
</protein>
<evidence type="ECO:0000313" key="1">
    <source>
        <dbReference type="EMBL" id="KAK3578663.1"/>
    </source>
</evidence>
<reference evidence="1" key="1">
    <citation type="journal article" date="2021" name="Genome Biol. Evol.">
        <title>A High-Quality Reference Genome for a Parasitic Bivalve with Doubly Uniparental Inheritance (Bivalvia: Unionida).</title>
        <authorList>
            <person name="Smith C.H."/>
        </authorList>
    </citation>
    <scope>NUCLEOTIDE SEQUENCE</scope>
    <source>
        <strain evidence="1">CHS0354</strain>
    </source>
</reference>
<name>A0AAE0RS21_9BIVA</name>
<proteinExistence type="predicted"/>
<evidence type="ECO:0000313" key="2">
    <source>
        <dbReference type="Proteomes" id="UP001195483"/>
    </source>
</evidence>
<dbReference type="Proteomes" id="UP001195483">
    <property type="component" value="Unassembled WGS sequence"/>
</dbReference>
<gene>
    <name evidence="1" type="ORF">CHS0354_002967</name>
</gene>
<comment type="caution">
    <text evidence="1">The sequence shown here is derived from an EMBL/GenBank/DDBJ whole genome shotgun (WGS) entry which is preliminary data.</text>
</comment>
<reference evidence="1" key="3">
    <citation type="submission" date="2023-05" db="EMBL/GenBank/DDBJ databases">
        <authorList>
            <person name="Smith C.H."/>
        </authorList>
    </citation>
    <scope>NUCLEOTIDE SEQUENCE</scope>
    <source>
        <strain evidence="1">CHS0354</strain>
        <tissue evidence="1">Mantle</tissue>
    </source>
</reference>
<sequence>MPKNKMRCISGQVRRQFLDPCLHMPNWICTTLCQAVFGSLPSYAKLDMHNTLSGSFWIPAFICQTGYAQHFVRQFLDPCLHLPNWICTTLCQAVFGSLPSSAKLDMHNTLSGSFWIPAFICQTGYAQHFVRQFLDPCLHMPNWICTTLCQAVFGSLPSYAKLDMHNTLSGSFWIPAFICQTGYAQHFVRQFLDPCLHLPNRICTTLCQAVFGSLPSSAKLDMHNTLSGSFWIPAFICQTGYAQHFVRQFLDPCLHMPNWICTTLCQAVFGSLPSYAKLDMQSTGSFWTLPSFAKQDMHNTSSFWIPAFICQTGYAKHRQCLDCPHLPNWICITQAGDIHLH</sequence>
<reference evidence="1" key="2">
    <citation type="journal article" date="2021" name="Genome Biol. Evol.">
        <title>Developing a high-quality reference genome for a parasitic bivalve with doubly uniparental inheritance (Bivalvia: Unionida).</title>
        <authorList>
            <person name="Smith C.H."/>
        </authorList>
    </citation>
    <scope>NUCLEOTIDE SEQUENCE</scope>
    <source>
        <strain evidence="1">CHS0354</strain>
        <tissue evidence="1">Mantle</tissue>
    </source>
</reference>
<dbReference type="EMBL" id="JAEAOA010000236">
    <property type="protein sequence ID" value="KAK3578663.1"/>
    <property type="molecule type" value="Genomic_DNA"/>
</dbReference>
<accession>A0AAE0RS21</accession>
<keyword evidence="2" id="KW-1185">Reference proteome</keyword>
<dbReference type="AlphaFoldDB" id="A0AAE0RS21"/>
<organism evidence="1 2">
    <name type="scientific">Potamilus streckersoni</name>
    <dbReference type="NCBI Taxonomy" id="2493646"/>
    <lineage>
        <taxon>Eukaryota</taxon>
        <taxon>Metazoa</taxon>
        <taxon>Spiralia</taxon>
        <taxon>Lophotrochozoa</taxon>
        <taxon>Mollusca</taxon>
        <taxon>Bivalvia</taxon>
        <taxon>Autobranchia</taxon>
        <taxon>Heteroconchia</taxon>
        <taxon>Palaeoheterodonta</taxon>
        <taxon>Unionida</taxon>
        <taxon>Unionoidea</taxon>
        <taxon>Unionidae</taxon>
        <taxon>Ambleminae</taxon>
        <taxon>Lampsilini</taxon>
        <taxon>Potamilus</taxon>
    </lineage>
</organism>